<dbReference type="InterPro" id="IPR001347">
    <property type="entry name" value="SIS_dom"/>
</dbReference>
<dbReference type="RefSeq" id="WP_133991318.1">
    <property type="nucleotide sequence ID" value="NZ_SODV01000001.1"/>
</dbReference>
<feature type="binding site" evidence="9">
    <location>
        <position position="124"/>
    </location>
    <ligand>
        <name>substrate</name>
    </ligand>
</feature>
<dbReference type="GO" id="GO:0005975">
    <property type="term" value="P:carbohydrate metabolic process"/>
    <property type="evidence" value="ECO:0007669"/>
    <property type="project" value="UniProtKB-UniRule"/>
</dbReference>
<evidence type="ECO:0000256" key="6">
    <source>
        <dbReference type="ARBA" id="ARBA00022833"/>
    </source>
</evidence>
<evidence type="ECO:0000259" key="10">
    <source>
        <dbReference type="PROSITE" id="PS51464"/>
    </source>
</evidence>
<keyword evidence="5 9" id="KW-0479">Metal-binding</keyword>
<dbReference type="InterPro" id="IPR004515">
    <property type="entry name" value="Phosphoheptose_Isoase"/>
</dbReference>
<feature type="binding site" evidence="9">
    <location>
        <position position="64"/>
    </location>
    <ligand>
        <name>Zn(2+)</name>
        <dbReference type="ChEBI" id="CHEBI:29105"/>
    </ligand>
</feature>
<evidence type="ECO:0000256" key="5">
    <source>
        <dbReference type="ARBA" id="ARBA00022723"/>
    </source>
</evidence>
<reference evidence="11 12" key="1">
    <citation type="submission" date="2019-03" db="EMBL/GenBank/DDBJ databases">
        <title>Genomic Encyclopedia of Type Strains, Phase IV (KMG-IV): sequencing the most valuable type-strain genomes for metagenomic binning, comparative biology and taxonomic classification.</title>
        <authorList>
            <person name="Goeker M."/>
        </authorList>
    </citation>
    <scope>NUCLEOTIDE SEQUENCE [LARGE SCALE GENOMIC DNA]</scope>
    <source>
        <strain evidence="11 12">DSM 100059</strain>
    </source>
</reference>
<dbReference type="PANTHER" id="PTHR30390">
    <property type="entry name" value="SEDOHEPTULOSE 7-PHOSPHATE ISOMERASE / DNAA INITIATOR-ASSOCIATING FACTOR FOR REPLICATION INITIATION"/>
    <property type="match status" value="1"/>
</dbReference>
<dbReference type="PANTHER" id="PTHR30390:SF6">
    <property type="entry name" value="DNAA INITIATOR-ASSOCIATING PROTEIN DIAA"/>
    <property type="match status" value="1"/>
</dbReference>
<name>A0A4R8DSD0_9BACT</name>
<organism evidence="11 12">
    <name type="scientific">Dinghuibacter silviterrae</name>
    <dbReference type="NCBI Taxonomy" id="1539049"/>
    <lineage>
        <taxon>Bacteria</taxon>
        <taxon>Pseudomonadati</taxon>
        <taxon>Bacteroidota</taxon>
        <taxon>Chitinophagia</taxon>
        <taxon>Chitinophagales</taxon>
        <taxon>Chitinophagaceae</taxon>
        <taxon>Dinghuibacter</taxon>
    </lineage>
</organism>
<comment type="similarity">
    <text evidence="3 9">Belongs to the SIS family. GmhA subfamily.</text>
</comment>
<dbReference type="GO" id="GO:0097367">
    <property type="term" value="F:carbohydrate derivative binding"/>
    <property type="evidence" value="ECO:0007669"/>
    <property type="project" value="InterPro"/>
</dbReference>
<feature type="domain" description="SIS" evidence="10">
    <location>
        <begin position="36"/>
        <end position="194"/>
    </location>
</feature>
<comment type="pathway">
    <text evidence="9">Carbohydrate biosynthesis; D-glycero-D-manno-heptose 7-phosphate biosynthesis; D-glycero-alpha-D-manno-heptose 7-phosphate and D-glycero-beta-D-manno-heptose 7-phosphate from sedoheptulose 7-phosphate: step 1/1.</text>
</comment>
<protein>
    <recommendedName>
        <fullName evidence="9">Phosphoheptose isomerase</fullName>
        <ecNumber evidence="9">5.3.1.28</ecNumber>
    </recommendedName>
    <alternativeName>
        <fullName evidence="9">Sedoheptulose 7-phosphate isomerase</fullName>
    </alternativeName>
</protein>
<keyword evidence="4 9" id="KW-0963">Cytoplasm</keyword>
<gene>
    <name evidence="9" type="primary">gmhA</name>
    <name evidence="11" type="ORF">EDB95_1087</name>
</gene>
<comment type="caution">
    <text evidence="11">The sequence shown here is derived from an EMBL/GenBank/DDBJ whole genome shotgun (WGS) entry which is preliminary data.</text>
</comment>
<feature type="binding site" evidence="9">
    <location>
        <position position="64"/>
    </location>
    <ligand>
        <name>substrate</name>
    </ligand>
</feature>
<feature type="binding site" evidence="9">
    <location>
        <begin position="51"/>
        <end position="53"/>
    </location>
    <ligand>
        <name>substrate</name>
    </ligand>
</feature>
<keyword evidence="7 9" id="KW-0413">Isomerase</keyword>
<dbReference type="AlphaFoldDB" id="A0A4R8DSD0"/>
<accession>A0A4R8DSD0</accession>
<evidence type="ECO:0000256" key="8">
    <source>
        <dbReference type="ARBA" id="ARBA00023277"/>
    </source>
</evidence>
<evidence type="ECO:0000256" key="9">
    <source>
        <dbReference type="HAMAP-Rule" id="MF_00067"/>
    </source>
</evidence>
<keyword evidence="6 9" id="KW-0862">Zinc</keyword>
<comment type="catalytic activity">
    <reaction evidence="1 9">
        <text>2 D-sedoheptulose 7-phosphate = D-glycero-alpha-D-manno-heptose 7-phosphate + D-glycero-beta-D-manno-heptose 7-phosphate</text>
        <dbReference type="Rhea" id="RHEA:27489"/>
        <dbReference type="ChEBI" id="CHEBI:57483"/>
        <dbReference type="ChEBI" id="CHEBI:60203"/>
        <dbReference type="ChEBI" id="CHEBI:60204"/>
        <dbReference type="EC" id="5.3.1.28"/>
    </reaction>
</comment>
<keyword evidence="12" id="KW-1185">Reference proteome</keyword>
<proteinExistence type="inferred from homology"/>
<comment type="subcellular location">
    <subcellularLocation>
        <location evidence="2 9">Cytoplasm</location>
    </subcellularLocation>
</comment>
<feature type="binding site" evidence="9">
    <location>
        <position position="60"/>
    </location>
    <ligand>
        <name>Zn(2+)</name>
        <dbReference type="ChEBI" id="CHEBI:29105"/>
    </ligand>
</feature>
<evidence type="ECO:0000256" key="3">
    <source>
        <dbReference type="ARBA" id="ARBA00009894"/>
    </source>
</evidence>
<dbReference type="InterPro" id="IPR046348">
    <property type="entry name" value="SIS_dom_sf"/>
</dbReference>
<evidence type="ECO:0000256" key="1">
    <source>
        <dbReference type="ARBA" id="ARBA00000348"/>
    </source>
</evidence>
<dbReference type="UniPathway" id="UPA00041">
    <property type="reaction ID" value="UER00436"/>
</dbReference>
<sequence length="194" mass="20306">MIDLIDDVVNASIQVKQSILANQDIKADIASAANALIRLFEGSGKFLVAGNGGSAADAQHIAAEFVVRFKRNRRALPAIALTVDSSVLTAAGNDFSFDEVFSRQVEALGSSGDVFLGISTSGNSRNILAALRAAKAAGLETIALTGKHITPMDALADIVIKAPSEVTARIQEAHIMIGHILCQIVDDHFAGELA</sequence>
<comment type="cofactor">
    <cofactor evidence="9">
        <name>Zn(2+)</name>
        <dbReference type="ChEBI" id="CHEBI:29105"/>
    </cofactor>
    <text evidence="9">Binds 1 zinc ion per subunit.</text>
</comment>
<evidence type="ECO:0000313" key="12">
    <source>
        <dbReference type="Proteomes" id="UP000294498"/>
    </source>
</evidence>
<dbReference type="GO" id="GO:0008270">
    <property type="term" value="F:zinc ion binding"/>
    <property type="evidence" value="ECO:0007669"/>
    <property type="project" value="UniProtKB-UniRule"/>
</dbReference>
<dbReference type="PROSITE" id="PS51464">
    <property type="entry name" value="SIS"/>
    <property type="match status" value="1"/>
</dbReference>
<evidence type="ECO:0000256" key="2">
    <source>
        <dbReference type="ARBA" id="ARBA00004496"/>
    </source>
</evidence>
<dbReference type="SUPFAM" id="SSF53697">
    <property type="entry name" value="SIS domain"/>
    <property type="match status" value="1"/>
</dbReference>
<comment type="function">
    <text evidence="9">Catalyzes the isomerization of sedoheptulose 7-phosphate in D-glycero-D-manno-heptose 7-phosphate.</text>
</comment>
<dbReference type="Pfam" id="PF13580">
    <property type="entry name" value="SIS_2"/>
    <property type="match status" value="1"/>
</dbReference>
<keyword evidence="8 9" id="KW-0119">Carbohydrate metabolism</keyword>
<dbReference type="OrthoDB" id="9781311at2"/>
<feature type="binding site" evidence="9">
    <location>
        <position position="171"/>
    </location>
    <ligand>
        <name>substrate</name>
    </ligand>
</feature>
<dbReference type="GO" id="GO:0005737">
    <property type="term" value="C:cytoplasm"/>
    <property type="evidence" value="ECO:0007669"/>
    <property type="project" value="UniProtKB-SubCell"/>
</dbReference>
<dbReference type="Proteomes" id="UP000294498">
    <property type="component" value="Unassembled WGS sequence"/>
</dbReference>
<dbReference type="InterPro" id="IPR050099">
    <property type="entry name" value="SIS_GmhA/DiaA_subfam"/>
</dbReference>
<evidence type="ECO:0000313" key="11">
    <source>
        <dbReference type="EMBL" id="TDX00071.1"/>
    </source>
</evidence>
<dbReference type="GO" id="GO:0008968">
    <property type="term" value="F:D-sedoheptulose 7-phosphate isomerase activity"/>
    <property type="evidence" value="ECO:0007669"/>
    <property type="project" value="UniProtKB-UniRule"/>
</dbReference>
<feature type="binding site" evidence="9">
    <location>
        <position position="171"/>
    </location>
    <ligand>
        <name>Zn(2+)</name>
        <dbReference type="ChEBI" id="CHEBI:29105"/>
    </ligand>
</feature>
<comment type="miscellaneous">
    <text evidence="9">The reaction produces a racemic mixture of D-glycero-alpha-D-manno-heptose 7-phosphate and D-glycero-beta-D-manno-heptose 7-phosphate.</text>
</comment>
<dbReference type="GO" id="GO:2001061">
    <property type="term" value="P:D-glycero-D-manno-heptose 7-phosphate biosynthetic process"/>
    <property type="evidence" value="ECO:0007669"/>
    <property type="project" value="UniProtKB-UniPathway"/>
</dbReference>
<evidence type="ECO:0000256" key="4">
    <source>
        <dbReference type="ARBA" id="ARBA00022490"/>
    </source>
</evidence>
<dbReference type="EC" id="5.3.1.28" evidence="9"/>
<dbReference type="CDD" id="cd05006">
    <property type="entry name" value="SIS_GmhA"/>
    <property type="match status" value="1"/>
</dbReference>
<feature type="binding site" evidence="9">
    <location>
        <begin position="93"/>
        <end position="94"/>
    </location>
    <ligand>
        <name>substrate</name>
    </ligand>
</feature>
<feature type="binding site" evidence="9">
    <location>
        <position position="179"/>
    </location>
    <ligand>
        <name>Zn(2+)</name>
        <dbReference type="ChEBI" id="CHEBI:29105"/>
    </ligand>
</feature>
<feature type="binding site" evidence="9">
    <location>
        <begin position="119"/>
        <end position="121"/>
    </location>
    <ligand>
        <name>substrate</name>
    </ligand>
</feature>
<dbReference type="Gene3D" id="3.40.50.10490">
    <property type="entry name" value="Glucose-6-phosphate isomerase like protein, domain 1"/>
    <property type="match status" value="1"/>
</dbReference>
<dbReference type="HAMAP" id="MF_00067">
    <property type="entry name" value="GmhA"/>
    <property type="match status" value="1"/>
</dbReference>
<dbReference type="EMBL" id="SODV01000001">
    <property type="protein sequence ID" value="TDX00071.1"/>
    <property type="molecule type" value="Genomic_DNA"/>
</dbReference>
<evidence type="ECO:0000256" key="7">
    <source>
        <dbReference type="ARBA" id="ARBA00023235"/>
    </source>
</evidence>
<dbReference type="InterPro" id="IPR035461">
    <property type="entry name" value="GmhA/DiaA"/>
</dbReference>